<reference evidence="7" key="1">
    <citation type="journal article" date="2021" name="PeerJ">
        <title>Extensive microbial diversity within the chicken gut microbiome revealed by metagenomics and culture.</title>
        <authorList>
            <person name="Gilroy R."/>
            <person name="Ravi A."/>
            <person name="Getino M."/>
            <person name="Pursley I."/>
            <person name="Horton D.L."/>
            <person name="Alikhan N.F."/>
            <person name="Baker D."/>
            <person name="Gharbi K."/>
            <person name="Hall N."/>
            <person name="Watson M."/>
            <person name="Adriaenssens E.M."/>
            <person name="Foster-Nyarko E."/>
            <person name="Jarju S."/>
            <person name="Secka A."/>
            <person name="Antonio M."/>
            <person name="Oren A."/>
            <person name="Chaudhuri R.R."/>
            <person name="La Ragione R."/>
            <person name="Hildebrand F."/>
            <person name="Pallen M.J."/>
        </authorList>
    </citation>
    <scope>NUCLEOTIDE SEQUENCE</scope>
    <source>
        <strain evidence="7">ChiBcec21-2208</strain>
    </source>
</reference>
<keyword evidence="3" id="KW-0479">Metal-binding</keyword>
<dbReference type="GO" id="GO:0003723">
    <property type="term" value="F:RNA binding"/>
    <property type="evidence" value="ECO:0007669"/>
    <property type="project" value="UniProtKB-KW"/>
</dbReference>
<dbReference type="GO" id="GO:0008033">
    <property type="term" value="P:tRNA processing"/>
    <property type="evidence" value="ECO:0007669"/>
    <property type="project" value="UniProtKB-KW"/>
</dbReference>
<evidence type="ECO:0000256" key="3">
    <source>
        <dbReference type="ARBA" id="ARBA00022723"/>
    </source>
</evidence>
<keyword evidence="4" id="KW-0460">Magnesium</keyword>
<gene>
    <name evidence="7" type="ORF">K8V20_09400</name>
</gene>
<keyword evidence="2" id="KW-0808">Transferase</keyword>
<evidence type="ECO:0000259" key="6">
    <source>
        <dbReference type="Pfam" id="PF13735"/>
    </source>
</evidence>
<sequence length="139" mass="15273">APMMFTKERTLTRWVRAEAASGEFRTSKDLTEAFTQLKEVFLADMGATHAGNNPQLMAEGRELADAVIEIARTKMPVHTADLAVNGADLAQIITNGAETGTFLKYLLERVRCGNLPNERAALLEAAKHRQQKTSAKAKF</sequence>
<dbReference type="GO" id="GO:0046872">
    <property type="term" value="F:metal ion binding"/>
    <property type="evidence" value="ECO:0007669"/>
    <property type="project" value="UniProtKB-KW"/>
</dbReference>
<feature type="domain" description="CCA-adding enzyme C-terminal" evidence="6">
    <location>
        <begin position="65"/>
        <end position="126"/>
    </location>
</feature>
<dbReference type="Gene3D" id="1.10.246.80">
    <property type="match status" value="1"/>
</dbReference>
<keyword evidence="2" id="KW-0548">Nucleotidyltransferase</keyword>
<protein>
    <recommendedName>
        <fullName evidence="6">CCA-adding enzyme C-terminal domain-containing protein</fullName>
    </recommendedName>
</protein>
<dbReference type="InterPro" id="IPR032810">
    <property type="entry name" value="CCA-adding_enz_C"/>
</dbReference>
<dbReference type="AlphaFoldDB" id="A0A921LNL2"/>
<dbReference type="SUPFAM" id="SSF81891">
    <property type="entry name" value="Poly A polymerase C-terminal region-like"/>
    <property type="match status" value="1"/>
</dbReference>
<dbReference type="GO" id="GO:0016779">
    <property type="term" value="F:nucleotidyltransferase activity"/>
    <property type="evidence" value="ECO:0007669"/>
    <property type="project" value="UniProtKB-KW"/>
</dbReference>
<evidence type="ECO:0000313" key="7">
    <source>
        <dbReference type="EMBL" id="HJG28841.1"/>
    </source>
</evidence>
<keyword evidence="1" id="KW-0819">tRNA processing</keyword>
<proteinExistence type="predicted"/>
<evidence type="ECO:0000256" key="2">
    <source>
        <dbReference type="ARBA" id="ARBA00022695"/>
    </source>
</evidence>
<evidence type="ECO:0000256" key="4">
    <source>
        <dbReference type="ARBA" id="ARBA00022842"/>
    </source>
</evidence>
<dbReference type="EMBL" id="DYVE01000240">
    <property type="protein sequence ID" value="HJG28841.1"/>
    <property type="molecule type" value="Genomic_DNA"/>
</dbReference>
<feature type="non-terminal residue" evidence="7">
    <location>
        <position position="1"/>
    </location>
</feature>
<evidence type="ECO:0000256" key="1">
    <source>
        <dbReference type="ARBA" id="ARBA00022694"/>
    </source>
</evidence>
<keyword evidence="5" id="KW-0694">RNA-binding</keyword>
<evidence type="ECO:0000256" key="5">
    <source>
        <dbReference type="ARBA" id="ARBA00022884"/>
    </source>
</evidence>
<comment type="caution">
    <text evidence="7">The sequence shown here is derived from an EMBL/GenBank/DDBJ whole genome shotgun (WGS) entry which is preliminary data.</text>
</comment>
<evidence type="ECO:0000313" key="8">
    <source>
        <dbReference type="Proteomes" id="UP000782880"/>
    </source>
</evidence>
<reference evidence="7" key="2">
    <citation type="submission" date="2021-09" db="EMBL/GenBank/DDBJ databases">
        <authorList>
            <person name="Gilroy R."/>
        </authorList>
    </citation>
    <scope>NUCLEOTIDE SEQUENCE</scope>
    <source>
        <strain evidence="7">ChiBcec21-2208</strain>
    </source>
</reference>
<dbReference type="Pfam" id="PF13735">
    <property type="entry name" value="tRNA_NucTran2_2"/>
    <property type="match status" value="1"/>
</dbReference>
<name>A0A921LNL2_9FIRM</name>
<organism evidence="7 8">
    <name type="scientific">Subdoligranulum variabile</name>
    <dbReference type="NCBI Taxonomy" id="214851"/>
    <lineage>
        <taxon>Bacteria</taxon>
        <taxon>Bacillati</taxon>
        <taxon>Bacillota</taxon>
        <taxon>Clostridia</taxon>
        <taxon>Eubacteriales</taxon>
        <taxon>Oscillospiraceae</taxon>
        <taxon>Subdoligranulum</taxon>
    </lineage>
</organism>
<dbReference type="Proteomes" id="UP000782880">
    <property type="component" value="Unassembled WGS sequence"/>
</dbReference>
<accession>A0A921LNL2</accession>